<dbReference type="PANTHER" id="PTHR46513">
    <property type="entry name" value="VITELLOGENIN RECEPTOR-LIKE PROTEIN-RELATED-RELATED"/>
    <property type="match status" value="1"/>
</dbReference>
<evidence type="ECO:0000256" key="2">
    <source>
        <dbReference type="ARBA" id="ARBA00022729"/>
    </source>
</evidence>
<dbReference type="Gene3D" id="2.120.10.30">
    <property type="entry name" value="TolB, C-terminal domain"/>
    <property type="match status" value="1"/>
</dbReference>
<protein>
    <recommendedName>
        <fullName evidence="9">SMP-30/Gluconolactonase/LRE-like region domain-containing protein</fullName>
    </recommendedName>
</protein>
<dbReference type="GeneTree" id="ENSGT00940000156318"/>
<dbReference type="STRING" id="51511.ENSCSAVP00000000776"/>
<dbReference type="Gene3D" id="2.10.25.10">
    <property type="entry name" value="Laminin"/>
    <property type="match status" value="1"/>
</dbReference>
<dbReference type="AlphaFoldDB" id="H2Y628"/>
<dbReference type="Proteomes" id="UP000007875">
    <property type="component" value="Unassembled WGS sequence"/>
</dbReference>
<keyword evidence="3" id="KW-0677">Repeat</keyword>
<evidence type="ECO:0008006" key="9">
    <source>
        <dbReference type="Google" id="ProtNLM"/>
    </source>
</evidence>
<keyword evidence="2" id="KW-0732">Signal</keyword>
<dbReference type="Pfam" id="PF00058">
    <property type="entry name" value="Ldl_recept_b"/>
    <property type="match status" value="2"/>
</dbReference>
<evidence type="ECO:0000256" key="3">
    <source>
        <dbReference type="ARBA" id="ARBA00022737"/>
    </source>
</evidence>
<sequence>MAPIGDPNAKRSFARTGIRSPEGIAVDYITGNVFWTDSGLDRIQVAKADGSERAVLVSTGMVNPRGIAVDPIGGKMYWSDWNRVNPRIMEANMDGSNVRTFLQDGLKLPNDVTIDQFYRKLCFIDAGTKKIECMNLDGSQRVVVYDISTASGGTQQPFGLAVDGGMVYYTDRRGERVYAINTANGEIISVAGPVGSHGHMYGITLAYSQCASGYNACSIGNGGCPHLCIPIPDGKRCKCPVDVPGCTDQ</sequence>
<reference evidence="7" key="2">
    <citation type="submission" date="2025-08" db="UniProtKB">
        <authorList>
            <consortium name="Ensembl"/>
        </authorList>
    </citation>
    <scope>IDENTIFICATION</scope>
</reference>
<organism evidence="7 8">
    <name type="scientific">Ciona savignyi</name>
    <name type="common">Pacific transparent sea squirt</name>
    <dbReference type="NCBI Taxonomy" id="51511"/>
    <lineage>
        <taxon>Eukaryota</taxon>
        <taxon>Metazoa</taxon>
        <taxon>Chordata</taxon>
        <taxon>Tunicata</taxon>
        <taxon>Ascidiacea</taxon>
        <taxon>Phlebobranchia</taxon>
        <taxon>Cionidae</taxon>
        <taxon>Ciona</taxon>
    </lineage>
</organism>
<dbReference type="HOGENOM" id="CLU_008163_0_2_1"/>
<dbReference type="GO" id="GO:0005886">
    <property type="term" value="C:plasma membrane"/>
    <property type="evidence" value="ECO:0007669"/>
    <property type="project" value="TreeGrafter"/>
</dbReference>
<feature type="repeat" description="LDL-receptor class B" evidence="6">
    <location>
        <begin position="31"/>
        <end position="73"/>
    </location>
</feature>
<dbReference type="PROSITE" id="PS51120">
    <property type="entry name" value="LDLRB"/>
    <property type="match status" value="2"/>
</dbReference>
<proteinExistence type="predicted"/>
<evidence type="ECO:0000256" key="6">
    <source>
        <dbReference type="PROSITE-ProRule" id="PRU00461"/>
    </source>
</evidence>
<dbReference type="GO" id="GO:0017147">
    <property type="term" value="F:Wnt-protein binding"/>
    <property type="evidence" value="ECO:0007669"/>
    <property type="project" value="TreeGrafter"/>
</dbReference>
<reference evidence="8" key="1">
    <citation type="submission" date="2003-08" db="EMBL/GenBank/DDBJ databases">
        <authorList>
            <person name="Birren B."/>
            <person name="Nusbaum C."/>
            <person name="Abebe A."/>
            <person name="Abouelleil A."/>
            <person name="Adekoya E."/>
            <person name="Ait-zahra M."/>
            <person name="Allen N."/>
            <person name="Allen T."/>
            <person name="An P."/>
            <person name="Anderson M."/>
            <person name="Anderson S."/>
            <person name="Arachchi H."/>
            <person name="Armbruster J."/>
            <person name="Bachantsang P."/>
            <person name="Baldwin J."/>
            <person name="Barry A."/>
            <person name="Bayul T."/>
            <person name="Blitshsteyn B."/>
            <person name="Bloom T."/>
            <person name="Blye J."/>
            <person name="Boguslavskiy L."/>
            <person name="Borowsky M."/>
            <person name="Boukhgalter B."/>
            <person name="Brunache A."/>
            <person name="Butler J."/>
            <person name="Calixte N."/>
            <person name="Calvo S."/>
            <person name="Camarata J."/>
            <person name="Campo K."/>
            <person name="Chang J."/>
            <person name="Cheshatsang Y."/>
            <person name="Citroen M."/>
            <person name="Collymore A."/>
            <person name="Considine T."/>
            <person name="Cook A."/>
            <person name="Cooke P."/>
            <person name="Corum B."/>
            <person name="Cuomo C."/>
            <person name="David R."/>
            <person name="Dawoe T."/>
            <person name="Degray S."/>
            <person name="Dodge S."/>
            <person name="Dooley K."/>
            <person name="Dorje P."/>
            <person name="Dorjee K."/>
            <person name="Dorris L."/>
            <person name="Duffey N."/>
            <person name="Dupes A."/>
            <person name="Elkins T."/>
            <person name="Engels R."/>
            <person name="Erickson J."/>
            <person name="Farina A."/>
            <person name="Faro S."/>
            <person name="Ferreira P."/>
            <person name="Fischer H."/>
            <person name="Fitzgerald M."/>
            <person name="Foley K."/>
            <person name="Gage D."/>
            <person name="Galagan J."/>
            <person name="Gearin G."/>
            <person name="Gnerre S."/>
            <person name="Gnirke A."/>
            <person name="Goyette A."/>
            <person name="Graham J."/>
            <person name="Grandbois E."/>
            <person name="Gyaltsen K."/>
            <person name="Hafez N."/>
            <person name="Hagopian D."/>
            <person name="Hagos B."/>
            <person name="Hall J."/>
            <person name="Hatcher B."/>
            <person name="Heller A."/>
            <person name="Higgins H."/>
            <person name="Honan T."/>
            <person name="Horn A."/>
            <person name="Houde N."/>
            <person name="Hughes L."/>
            <person name="Hulme W."/>
            <person name="Husby E."/>
            <person name="Iliev I."/>
            <person name="Jaffe D."/>
            <person name="Jones C."/>
            <person name="Kamal M."/>
            <person name="Kamat A."/>
            <person name="Kamvysselis M."/>
            <person name="Karlsson E."/>
            <person name="Kells C."/>
            <person name="Kieu A."/>
            <person name="Kisner P."/>
            <person name="Kodira C."/>
            <person name="Kulbokas E."/>
            <person name="Labutti K."/>
            <person name="Lama D."/>
            <person name="Landers T."/>
            <person name="Leger J."/>
            <person name="Levine S."/>
            <person name="Lewis D."/>
            <person name="Lewis T."/>
            <person name="Lindblad-toh K."/>
            <person name="Liu X."/>
            <person name="Lokyitsang T."/>
            <person name="Lokyitsang Y."/>
            <person name="Lucien O."/>
            <person name="Lui A."/>
            <person name="Ma L.J."/>
            <person name="Mabbitt R."/>
            <person name="Macdonald J."/>
            <person name="Maclean C."/>
            <person name="Major J."/>
            <person name="Manning J."/>
            <person name="Marabella R."/>
            <person name="Maru K."/>
            <person name="Matthews C."/>
            <person name="Mauceli E."/>
            <person name="Mccarthy M."/>
            <person name="Mcdonough S."/>
            <person name="Mcghee T."/>
            <person name="Meldrim J."/>
            <person name="Meneus L."/>
            <person name="Mesirov J."/>
            <person name="Mihalev A."/>
            <person name="Mihova T."/>
            <person name="Mikkelsen T."/>
            <person name="Mlenga V."/>
            <person name="Moru K."/>
            <person name="Mozes J."/>
            <person name="Mulrain L."/>
            <person name="Munson G."/>
            <person name="Naylor J."/>
            <person name="Newes C."/>
            <person name="Nguyen C."/>
            <person name="Nguyen N."/>
            <person name="Nguyen T."/>
            <person name="Nicol R."/>
            <person name="Nielsen C."/>
            <person name="Nizzari M."/>
            <person name="Norbu C."/>
            <person name="Norbu N."/>
            <person name="O'donnell P."/>
            <person name="Okoawo O."/>
            <person name="O'leary S."/>
            <person name="Omotosho B."/>
            <person name="O'neill K."/>
            <person name="Osman S."/>
            <person name="Parker S."/>
            <person name="Perrin D."/>
            <person name="Phunkhang P."/>
            <person name="Piqani B."/>
            <person name="Purcell S."/>
            <person name="Rachupka T."/>
            <person name="Ramasamy U."/>
            <person name="Rameau R."/>
            <person name="Ray V."/>
            <person name="Raymond C."/>
            <person name="Retta R."/>
            <person name="Richardson S."/>
            <person name="Rise C."/>
            <person name="Rodriguez J."/>
            <person name="Rogers J."/>
            <person name="Rogov P."/>
            <person name="Rutman M."/>
            <person name="Schupbach R."/>
            <person name="Seaman C."/>
            <person name="Settipalli S."/>
            <person name="Sharpe T."/>
            <person name="Sheridan J."/>
            <person name="Sherpa N."/>
            <person name="Shi J."/>
            <person name="Smirnov S."/>
            <person name="Smith C."/>
            <person name="Sougnez C."/>
            <person name="Spencer B."/>
            <person name="Stalker J."/>
            <person name="Stange-thomann N."/>
            <person name="Stavropoulos S."/>
            <person name="Stetson K."/>
            <person name="Stone C."/>
            <person name="Stone S."/>
            <person name="Stubbs M."/>
            <person name="Talamas J."/>
            <person name="Tchuinga P."/>
            <person name="Tenzing P."/>
            <person name="Tesfaye S."/>
            <person name="Theodore J."/>
            <person name="Thoulutsang Y."/>
            <person name="Topham K."/>
            <person name="Towey S."/>
            <person name="Tsamla T."/>
            <person name="Tsomo N."/>
            <person name="Vallee D."/>
            <person name="Vassiliev H."/>
            <person name="Venkataraman V."/>
            <person name="Vinson J."/>
            <person name="Vo A."/>
            <person name="Wade C."/>
            <person name="Wang S."/>
            <person name="Wangchuk T."/>
            <person name="Wangdi T."/>
            <person name="Whittaker C."/>
            <person name="Wilkinson J."/>
            <person name="Wu Y."/>
            <person name="Wyman D."/>
            <person name="Yadav S."/>
            <person name="Yang S."/>
            <person name="Yang X."/>
            <person name="Yeager S."/>
            <person name="Yee E."/>
            <person name="Young G."/>
            <person name="Zainoun J."/>
            <person name="Zembeck L."/>
            <person name="Zimmer A."/>
            <person name="Zody M."/>
            <person name="Lander E."/>
        </authorList>
    </citation>
    <scope>NUCLEOTIDE SEQUENCE [LARGE SCALE GENOMIC DNA]</scope>
</reference>
<evidence type="ECO:0000256" key="4">
    <source>
        <dbReference type="ARBA" id="ARBA00023157"/>
    </source>
</evidence>
<dbReference type="InParanoid" id="H2Y628"/>
<evidence type="ECO:0000313" key="7">
    <source>
        <dbReference type="Ensembl" id="ENSCSAVP00000000776.1"/>
    </source>
</evidence>
<keyword evidence="4" id="KW-1015">Disulfide bond</keyword>
<keyword evidence="5" id="KW-0325">Glycoprotein</keyword>
<reference evidence="7" key="3">
    <citation type="submission" date="2025-09" db="UniProtKB">
        <authorList>
            <consortium name="Ensembl"/>
        </authorList>
    </citation>
    <scope>IDENTIFICATION</scope>
</reference>
<keyword evidence="1" id="KW-0245">EGF-like domain</keyword>
<evidence type="ECO:0000256" key="5">
    <source>
        <dbReference type="ARBA" id="ARBA00023180"/>
    </source>
</evidence>
<dbReference type="InterPro" id="IPR050778">
    <property type="entry name" value="Cueball_EGF_LRP_Nidogen"/>
</dbReference>
<evidence type="ECO:0000256" key="1">
    <source>
        <dbReference type="ARBA" id="ARBA00022536"/>
    </source>
</evidence>
<dbReference type="InterPro" id="IPR000033">
    <property type="entry name" value="LDLR_classB_rpt"/>
</dbReference>
<dbReference type="eggNOG" id="KOG1214">
    <property type="taxonomic scope" value="Eukaryota"/>
</dbReference>
<dbReference type="PANTHER" id="PTHR46513:SF13">
    <property type="entry name" value="EGF-LIKE DOMAIN-CONTAINING PROTEIN"/>
    <property type="match status" value="1"/>
</dbReference>
<keyword evidence="8" id="KW-1185">Reference proteome</keyword>
<dbReference type="FunFam" id="2.120.10.30:FF:000241">
    <property type="entry name" value="Low-density lipoprotein receptor-related protein 6"/>
    <property type="match status" value="1"/>
</dbReference>
<feature type="repeat" description="LDL-receptor class B" evidence="6">
    <location>
        <begin position="74"/>
        <end position="118"/>
    </location>
</feature>
<dbReference type="Ensembl" id="ENSCSAVT00000000784.1">
    <property type="protein sequence ID" value="ENSCSAVP00000000776.1"/>
    <property type="gene ID" value="ENSCSAVG00000000437.1"/>
</dbReference>
<dbReference type="GO" id="GO:0060070">
    <property type="term" value="P:canonical Wnt signaling pathway"/>
    <property type="evidence" value="ECO:0007669"/>
    <property type="project" value="TreeGrafter"/>
</dbReference>
<name>H2Y628_CIOSA</name>
<dbReference type="SMART" id="SM00135">
    <property type="entry name" value="LY"/>
    <property type="match status" value="4"/>
</dbReference>
<accession>H2Y628</accession>
<dbReference type="OMA" id="LAYSQCA"/>
<dbReference type="GO" id="GO:0042813">
    <property type="term" value="F:Wnt receptor activity"/>
    <property type="evidence" value="ECO:0007669"/>
    <property type="project" value="TreeGrafter"/>
</dbReference>
<dbReference type="InterPro" id="IPR011042">
    <property type="entry name" value="6-blade_b-propeller_TolB-like"/>
</dbReference>
<dbReference type="SUPFAM" id="SSF63825">
    <property type="entry name" value="YWTD domain"/>
    <property type="match status" value="1"/>
</dbReference>
<evidence type="ECO:0000313" key="8">
    <source>
        <dbReference type="Proteomes" id="UP000007875"/>
    </source>
</evidence>